<accession>A0AAW1MFQ9</accession>
<evidence type="ECO:0000256" key="2">
    <source>
        <dbReference type="ARBA" id="ARBA00022806"/>
    </source>
</evidence>
<keyword evidence="5" id="KW-1185">Reference proteome</keyword>
<sequence length="178" mass="20463">MIPVISMILFSGFNVHINVHNGTTYIVLDDGWIVFKVEEHKIAEMMKMLRLELVTLLEEKIGDPLLNLMHSSKEEHFNSVQEKIRLDGFLQTSSSPFCNAKFFIFVLSIGATSSFWAQSFYMTLAKHKETSLTKGIVGSAGPRQARCMTSHRQPVTCYRKTKFSSNRHRKLQPFFRET</sequence>
<dbReference type="AlphaFoldDB" id="A0AAW1MFQ9"/>
<dbReference type="EMBL" id="JASPKY010000041">
    <property type="protein sequence ID" value="KAK9746179.1"/>
    <property type="molecule type" value="Genomic_DNA"/>
</dbReference>
<comment type="caution">
    <text evidence="4">The sequence shown here is derived from an EMBL/GenBank/DDBJ whole genome shotgun (WGS) entry which is preliminary data.</text>
</comment>
<organism evidence="4 5">
    <name type="scientific">Popillia japonica</name>
    <name type="common">Japanese beetle</name>
    <dbReference type="NCBI Taxonomy" id="7064"/>
    <lineage>
        <taxon>Eukaryota</taxon>
        <taxon>Metazoa</taxon>
        <taxon>Ecdysozoa</taxon>
        <taxon>Arthropoda</taxon>
        <taxon>Hexapoda</taxon>
        <taxon>Insecta</taxon>
        <taxon>Pterygota</taxon>
        <taxon>Neoptera</taxon>
        <taxon>Endopterygota</taxon>
        <taxon>Coleoptera</taxon>
        <taxon>Polyphaga</taxon>
        <taxon>Scarabaeiformia</taxon>
        <taxon>Scarabaeidae</taxon>
        <taxon>Rutelinae</taxon>
        <taxon>Popillia</taxon>
    </lineage>
</organism>
<name>A0AAW1MFQ9_POPJA</name>
<evidence type="ECO:0000313" key="4">
    <source>
        <dbReference type="EMBL" id="KAK9746179.1"/>
    </source>
</evidence>
<keyword evidence="2" id="KW-0067">ATP-binding</keyword>
<proteinExistence type="predicted"/>
<dbReference type="Proteomes" id="UP001458880">
    <property type="component" value="Unassembled WGS sequence"/>
</dbReference>
<gene>
    <name evidence="4" type="ORF">QE152_g6341</name>
</gene>
<reference evidence="4 5" key="1">
    <citation type="journal article" date="2024" name="BMC Genomics">
        <title>De novo assembly and annotation of Popillia japonica's genome with initial clues to its potential as an invasive pest.</title>
        <authorList>
            <person name="Cucini C."/>
            <person name="Boschi S."/>
            <person name="Funari R."/>
            <person name="Cardaioli E."/>
            <person name="Iannotti N."/>
            <person name="Marturano G."/>
            <person name="Paoli F."/>
            <person name="Bruttini M."/>
            <person name="Carapelli A."/>
            <person name="Frati F."/>
            <person name="Nardi F."/>
        </authorList>
    </citation>
    <scope>NUCLEOTIDE SEQUENCE [LARGE SCALE GENOMIC DNA]</scope>
    <source>
        <strain evidence="4">DMR45628</strain>
    </source>
</reference>
<evidence type="ECO:0000259" key="3">
    <source>
        <dbReference type="Pfam" id="PF26026"/>
    </source>
</evidence>
<keyword evidence="2" id="KW-0547">Nucleotide-binding</keyword>
<protein>
    <recommendedName>
        <fullName evidence="3">RNA helicase C-terminal domain-containing protein</fullName>
    </recommendedName>
</protein>
<evidence type="ECO:0000313" key="5">
    <source>
        <dbReference type="Proteomes" id="UP001458880"/>
    </source>
</evidence>
<dbReference type="InterPro" id="IPR059023">
    <property type="entry name" value="RNA_hel_CTD"/>
</dbReference>
<feature type="domain" description="RNA helicase C-terminal" evidence="3">
    <location>
        <begin position="26"/>
        <end position="74"/>
    </location>
</feature>
<keyword evidence="2" id="KW-0347">Helicase</keyword>
<evidence type="ECO:0000256" key="1">
    <source>
        <dbReference type="ARBA" id="ARBA00022801"/>
    </source>
</evidence>
<keyword evidence="1" id="KW-0378">Hydrolase</keyword>
<dbReference type="Pfam" id="PF26026">
    <property type="entry name" value="RNA_hel_CTD"/>
    <property type="match status" value="1"/>
</dbReference>